<evidence type="ECO:0000313" key="2">
    <source>
        <dbReference type="EMBL" id="KFV47210.1"/>
    </source>
</evidence>
<feature type="compositionally biased region" description="Low complexity" evidence="1">
    <location>
        <begin position="191"/>
        <end position="204"/>
    </location>
</feature>
<dbReference type="AlphaFoldDB" id="A0A093ESR6"/>
<protein>
    <submittedName>
        <fullName evidence="2">Uncharacterized protein</fullName>
    </submittedName>
</protein>
<accession>A0A093ESR6</accession>
<evidence type="ECO:0000256" key="1">
    <source>
        <dbReference type="SAM" id="MobiDB-lite"/>
    </source>
</evidence>
<keyword evidence="3" id="KW-1185">Reference proteome</keyword>
<reference evidence="2 3" key="1">
    <citation type="submission" date="2014-04" db="EMBL/GenBank/DDBJ databases">
        <title>Genome evolution of avian class.</title>
        <authorList>
            <person name="Zhang G."/>
            <person name="Li C."/>
        </authorList>
    </citation>
    <scope>NUCLEOTIDE SEQUENCE [LARGE SCALE GENOMIC DNA]</scope>
    <source>
        <strain evidence="2">BGI_N328</strain>
    </source>
</reference>
<dbReference type="EMBL" id="KK613184">
    <property type="protein sequence ID" value="KFV47210.1"/>
    <property type="molecule type" value="Genomic_DNA"/>
</dbReference>
<gene>
    <name evidence="2" type="ORF">N328_05634</name>
</gene>
<organism evidence="2 3">
    <name type="scientific">Gavia stellata</name>
    <name type="common">Red-throated diver</name>
    <name type="synonym">Colymbus stellatus</name>
    <dbReference type="NCBI Taxonomy" id="37040"/>
    <lineage>
        <taxon>Eukaryota</taxon>
        <taxon>Metazoa</taxon>
        <taxon>Chordata</taxon>
        <taxon>Craniata</taxon>
        <taxon>Vertebrata</taxon>
        <taxon>Euteleostomi</taxon>
        <taxon>Archelosauria</taxon>
        <taxon>Archosauria</taxon>
        <taxon>Dinosauria</taxon>
        <taxon>Saurischia</taxon>
        <taxon>Theropoda</taxon>
        <taxon>Coelurosauria</taxon>
        <taxon>Aves</taxon>
        <taxon>Neognathae</taxon>
        <taxon>Neoaves</taxon>
        <taxon>Aequornithes</taxon>
        <taxon>Gaviiformes</taxon>
        <taxon>Gaviidae</taxon>
        <taxon>Gavia</taxon>
    </lineage>
</organism>
<sequence length="204" mass="22236">VCGHRFSVLKGRGVHVVRINGLTTEKQCRQACQSPGASGNHHCNWAVPYQNRCVLLQCHQLSVCQNVSEQDIEDLLGEIFSGRRETVLFRHQSYPQEKERMVNAWVDRHNVENPFSSTARTRKFHLRHLLGDESEDVTTNARKTIASTATTTAATTITNITNLTVLTTASETTAKASNASGGSDLPAEAMPSTASSPTSSNISA</sequence>
<dbReference type="Proteomes" id="UP000054313">
    <property type="component" value="Unassembled WGS sequence"/>
</dbReference>
<evidence type="ECO:0000313" key="3">
    <source>
        <dbReference type="Proteomes" id="UP000054313"/>
    </source>
</evidence>
<feature type="non-terminal residue" evidence="2">
    <location>
        <position position="204"/>
    </location>
</feature>
<feature type="region of interest" description="Disordered" evidence="1">
    <location>
        <begin position="174"/>
        <end position="204"/>
    </location>
</feature>
<feature type="non-terminal residue" evidence="2">
    <location>
        <position position="1"/>
    </location>
</feature>
<name>A0A093ESR6_GAVST</name>
<proteinExistence type="predicted"/>